<proteinExistence type="predicted"/>
<comment type="caution">
    <text evidence="1">The sequence shown here is derived from an EMBL/GenBank/DDBJ whole genome shotgun (WGS) entry which is preliminary data.</text>
</comment>
<evidence type="ECO:0000313" key="1">
    <source>
        <dbReference type="EMBL" id="TWF42219.1"/>
    </source>
</evidence>
<accession>A0A561PVR5</accession>
<keyword evidence="2" id="KW-1185">Reference proteome</keyword>
<name>A0A561PVR5_9HYPH</name>
<protein>
    <recommendedName>
        <fullName evidence="3">DUF3606 domain-containing protein</fullName>
    </recommendedName>
</protein>
<dbReference type="Proteomes" id="UP000320653">
    <property type="component" value="Unassembled WGS sequence"/>
</dbReference>
<reference evidence="1 2" key="1">
    <citation type="submission" date="2019-06" db="EMBL/GenBank/DDBJ databases">
        <title>Sorghum-associated microbial communities from plants grown in Nebraska, USA.</title>
        <authorList>
            <person name="Schachtman D."/>
        </authorList>
    </citation>
    <scope>NUCLEOTIDE SEQUENCE [LARGE SCALE GENOMIC DNA]</scope>
    <source>
        <strain evidence="1 2">1225</strain>
    </source>
</reference>
<gene>
    <name evidence="1" type="ORF">FHW37_12424</name>
</gene>
<dbReference type="RefSeq" id="WP_186458532.1">
    <property type="nucleotide sequence ID" value="NZ_VIWP01000024.1"/>
</dbReference>
<organism evidence="1 2">
    <name type="scientific">Neorhizobium alkalisoli</name>
    <dbReference type="NCBI Taxonomy" id="528178"/>
    <lineage>
        <taxon>Bacteria</taxon>
        <taxon>Pseudomonadati</taxon>
        <taxon>Pseudomonadota</taxon>
        <taxon>Alphaproteobacteria</taxon>
        <taxon>Hyphomicrobiales</taxon>
        <taxon>Rhizobiaceae</taxon>
        <taxon>Rhizobium/Agrobacterium group</taxon>
        <taxon>Neorhizobium</taxon>
    </lineage>
</organism>
<sequence length="53" mass="5814">MTEREGASAPAPAYEPKVLAKKFRIPVEDAVKIIDKYGSDRKAIDKAARRIAA</sequence>
<evidence type="ECO:0008006" key="3">
    <source>
        <dbReference type="Google" id="ProtNLM"/>
    </source>
</evidence>
<dbReference type="AlphaFoldDB" id="A0A561PVR5"/>
<dbReference type="EMBL" id="VIWP01000024">
    <property type="protein sequence ID" value="TWF42219.1"/>
    <property type="molecule type" value="Genomic_DNA"/>
</dbReference>
<evidence type="ECO:0000313" key="2">
    <source>
        <dbReference type="Proteomes" id="UP000320653"/>
    </source>
</evidence>